<evidence type="ECO:0000313" key="6">
    <source>
        <dbReference type="Proteomes" id="UP000253507"/>
    </source>
</evidence>
<dbReference type="PANTHER" id="PTHR33154">
    <property type="entry name" value="TRANSCRIPTIONAL REGULATOR, ARSR FAMILY"/>
    <property type="match status" value="1"/>
</dbReference>
<dbReference type="NCBIfam" id="NF033788">
    <property type="entry name" value="HTH_metalloreg"/>
    <property type="match status" value="1"/>
</dbReference>
<dbReference type="InterPro" id="IPR036390">
    <property type="entry name" value="WH_DNA-bd_sf"/>
</dbReference>
<reference evidence="5 6" key="1">
    <citation type="submission" date="2018-06" db="EMBL/GenBank/DDBJ databases">
        <title>Streptomyces reniochalinae sp. nov. and Streptomyces diacarnus sp. nov. from marine sponges.</title>
        <authorList>
            <person name="Li L."/>
        </authorList>
    </citation>
    <scope>NUCLEOTIDE SEQUENCE [LARGE SCALE GENOMIC DNA]</scope>
    <source>
        <strain evidence="5 6">LHW50302</strain>
    </source>
</reference>
<dbReference type="SMART" id="SM00418">
    <property type="entry name" value="HTH_ARSR"/>
    <property type="match status" value="1"/>
</dbReference>
<dbReference type="GO" id="GO:0003700">
    <property type="term" value="F:DNA-binding transcription factor activity"/>
    <property type="evidence" value="ECO:0007669"/>
    <property type="project" value="InterPro"/>
</dbReference>
<keyword evidence="2" id="KW-0238">DNA-binding</keyword>
<dbReference type="Proteomes" id="UP000253507">
    <property type="component" value="Unassembled WGS sequence"/>
</dbReference>
<dbReference type="InterPro" id="IPR036388">
    <property type="entry name" value="WH-like_DNA-bd_sf"/>
</dbReference>
<dbReference type="OrthoDB" id="3173333at2"/>
<sequence length="114" mass="12557">METVEPLDRPTAEEYASWFKALADATRIRIVSLLARHGREMTVGEIVKAVGIGQSTVSQHLKQLAAVGFVRVERVRTASYFRINEECVSCFPSAADVVMGHPAPERPGTESDKE</sequence>
<dbReference type="SUPFAM" id="SSF46785">
    <property type="entry name" value="Winged helix' DNA-binding domain"/>
    <property type="match status" value="1"/>
</dbReference>
<evidence type="ECO:0000256" key="1">
    <source>
        <dbReference type="ARBA" id="ARBA00023015"/>
    </source>
</evidence>
<dbReference type="PROSITE" id="PS50987">
    <property type="entry name" value="HTH_ARSR_2"/>
    <property type="match status" value="1"/>
</dbReference>
<protein>
    <submittedName>
        <fullName evidence="5">ArsR family transcriptional regulator</fullName>
    </submittedName>
</protein>
<dbReference type="InterPro" id="IPR011991">
    <property type="entry name" value="ArsR-like_HTH"/>
</dbReference>
<dbReference type="Gene3D" id="1.10.10.10">
    <property type="entry name" value="Winged helix-like DNA-binding domain superfamily/Winged helix DNA-binding domain"/>
    <property type="match status" value="1"/>
</dbReference>
<accession>A0A367EA40</accession>
<comment type="caution">
    <text evidence="5">The sequence shown here is derived from an EMBL/GenBank/DDBJ whole genome shotgun (WGS) entry which is preliminary data.</text>
</comment>
<keyword evidence="1" id="KW-0805">Transcription regulation</keyword>
<dbReference type="EMBL" id="QOIM01000042">
    <property type="protein sequence ID" value="RCG14926.1"/>
    <property type="molecule type" value="Genomic_DNA"/>
</dbReference>
<proteinExistence type="predicted"/>
<dbReference type="PANTHER" id="PTHR33154:SF33">
    <property type="entry name" value="TRANSCRIPTIONAL REPRESSOR SDPR"/>
    <property type="match status" value="1"/>
</dbReference>
<name>A0A367EA40_9ACTN</name>
<dbReference type="Pfam" id="PF01022">
    <property type="entry name" value="HTH_5"/>
    <property type="match status" value="1"/>
</dbReference>
<dbReference type="CDD" id="cd00090">
    <property type="entry name" value="HTH_ARSR"/>
    <property type="match status" value="1"/>
</dbReference>
<keyword evidence="3" id="KW-0804">Transcription</keyword>
<organism evidence="5 6">
    <name type="scientific">Streptomyces reniochalinae</name>
    <dbReference type="NCBI Taxonomy" id="2250578"/>
    <lineage>
        <taxon>Bacteria</taxon>
        <taxon>Bacillati</taxon>
        <taxon>Actinomycetota</taxon>
        <taxon>Actinomycetes</taxon>
        <taxon>Kitasatosporales</taxon>
        <taxon>Streptomycetaceae</taxon>
        <taxon>Streptomyces</taxon>
    </lineage>
</organism>
<dbReference type="AlphaFoldDB" id="A0A367EA40"/>
<feature type="domain" description="HTH arsR-type" evidence="4">
    <location>
        <begin position="7"/>
        <end position="103"/>
    </location>
</feature>
<dbReference type="RefSeq" id="WP_114018463.1">
    <property type="nucleotide sequence ID" value="NZ_QOIM01000042.1"/>
</dbReference>
<dbReference type="InterPro" id="IPR001845">
    <property type="entry name" value="HTH_ArsR_DNA-bd_dom"/>
</dbReference>
<evidence type="ECO:0000256" key="3">
    <source>
        <dbReference type="ARBA" id="ARBA00023163"/>
    </source>
</evidence>
<keyword evidence="6" id="KW-1185">Reference proteome</keyword>
<evidence type="ECO:0000313" key="5">
    <source>
        <dbReference type="EMBL" id="RCG14926.1"/>
    </source>
</evidence>
<gene>
    <name evidence="5" type="ORF">DQ392_28080</name>
</gene>
<dbReference type="GO" id="GO:0003677">
    <property type="term" value="F:DNA binding"/>
    <property type="evidence" value="ECO:0007669"/>
    <property type="project" value="UniProtKB-KW"/>
</dbReference>
<dbReference type="InterPro" id="IPR051081">
    <property type="entry name" value="HTH_MetalResp_TranReg"/>
</dbReference>
<evidence type="ECO:0000256" key="2">
    <source>
        <dbReference type="ARBA" id="ARBA00023125"/>
    </source>
</evidence>
<evidence type="ECO:0000259" key="4">
    <source>
        <dbReference type="PROSITE" id="PS50987"/>
    </source>
</evidence>
<dbReference type="PRINTS" id="PR00778">
    <property type="entry name" value="HTHARSR"/>
</dbReference>